<keyword evidence="1" id="KW-0067">ATP-binding</keyword>
<dbReference type="GO" id="GO:0004672">
    <property type="term" value="F:protein kinase activity"/>
    <property type="evidence" value="ECO:0007669"/>
    <property type="project" value="InterPro"/>
</dbReference>
<sequence>MSSSSSFNANKWLETAISENQIKFFDYKGFIDINVIGHGAFGEVYKSKLKKDGRTFAMKCLYIKKGQSKENSCIQFIKE</sequence>
<dbReference type="OrthoDB" id="2427446at2759"/>
<dbReference type="Proteomes" id="UP000789831">
    <property type="component" value="Unassembled WGS sequence"/>
</dbReference>
<evidence type="ECO:0000313" key="4">
    <source>
        <dbReference type="Proteomes" id="UP000789831"/>
    </source>
</evidence>
<dbReference type="InterPro" id="IPR000719">
    <property type="entry name" value="Prot_kinase_dom"/>
</dbReference>
<dbReference type="EMBL" id="CAJVPL010008203">
    <property type="protein sequence ID" value="CAG8673333.1"/>
    <property type="molecule type" value="Genomic_DNA"/>
</dbReference>
<name>A0A9N9EDT8_9GLOM</name>
<evidence type="ECO:0000313" key="3">
    <source>
        <dbReference type="EMBL" id="CAG8673333.1"/>
    </source>
</evidence>
<accession>A0A9N9EDT8</accession>
<proteinExistence type="predicted"/>
<dbReference type="GO" id="GO:0005524">
    <property type="term" value="F:ATP binding"/>
    <property type="evidence" value="ECO:0007669"/>
    <property type="project" value="UniProtKB-UniRule"/>
</dbReference>
<dbReference type="InterPro" id="IPR011009">
    <property type="entry name" value="Kinase-like_dom_sf"/>
</dbReference>
<dbReference type="PROSITE" id="PS50011">
    <property type="entry name" value="PROTEIN_KINASE_DOM"/>
    <property type="match status" value="1"/>
</dbReference>
<dbReference type="AlphaFoldDB" id="A0A9N9EDT8"/>
<dbReference type="SUPFAM" id="SSF56112">
    <property type="entry name" value="Protein kinase-like (PK-like)"/>
    <property type="match status" value="1"/>
</dbReference>
<feature type="domain" description="Protein kinase" evidence="2">
    <location>
        <begin position="30"/>
        <end position="79"/>
    </location>
</feature>
<organism evidence="3 4">
    <name type="scientific">Ambispora gerdemannii</name>
    <dbReference type="NCBI Taxonomy" id="144530"/>
    <lineage>
        <taxon>Eukaryota</taxon>
        <taxon>Fungi</taxon>
        <taxon>Fungi incertae sedis</taxon>
        <taxon>Mucoromycota</taxon>
        <taxon>Glomeromycotina</taxon>
        <taxon>Glomeromycetes</taxon>
        <taxon>Archaeosporales</taxon>
        <taxon>Ambisporaceae</taxon>
        <taxon>Ambispora</taxon>
    </lineage>
</organism>
<evidence type="ECO:0000259" key="2">
    <source>
        <dbReference type="PROSITE" id="PS50011"/>
    </source>
</evidence>
<dbReference type="Gene3D" id="3.30.200.20">
    <property type="entry name" value="Phosphorylase Kinase, domain 1"/>
    <property type="match status" value="1"/>
</dbReference>
<feature type="binding site" evidence="1">
    <location>
        <position position="65"/>
    </location>
    <ligand>
        <name>ATP</name>
        <dbReference type="ChEBI" id="CHEBI:30616"/>
    </ligand>
</feature>
<comment type="caution">
    <text evidence="3">The sequence shown here is derived from an EMBL/GenBank/DDBJ whole genome shotgun (WGS) entry which is preliminary data.</text>
</comment>
<reference evidence="3" key="1">
    <citation type="submission" date="2021-06" db="EMBL/GenBank/DDBJ databases">
        <authorList>
            <person name="Kallberg Y."/>
            <person name="Tangrot J."/>
            <person name="Rosling A."/>
        </authorList>
    </citation>
    <scope>NUCLEOTIDE SEQUENCE</scope>
    <source>
        <strain evidence="3">MT106</strain>
    </source>
</reference>
<dbReference type="InterPro" id="IPR017441">
    <property type="entry name" value="Protein_kinase_ATP_BS"/>
</dbReference>
<protein>
    <submittedName>
        <fullName evidence="3">11912_t:CDS:1</fullName>
    </submittedName>
</protein>
<feature type="non-terminal residue" evidence="3">
    <location>
        <position position="79"/>
    </location>
</feature>
<evidence type="ECO:0000256" key="1">
    <source>
        <dbReference type="PROSITE-ProRule" id="PRU10141"/>
    </source>
</evidence>
<keyword evidence="4" id="KW-1185">Reference proteome</keyword>
<keyword evidence="1" id="KW-0547">Nucleotide-binding</keyword>
<gene>
    <name evidence="3" type="ORF">AGERDE_LOCUS12356</name>
</gene>
<dbReference type="PROSITE" id="PS00107">
    <property type="entry name" value="PROTEIN_KINASE_ATP"/>
    <property type="match status" value="1"/>
</dbReference>